<evidence type="ECO:0000313" key="2">
    <source>
        <dbReference type="EMBL" id="SFB57039.1"/>
    </source>
</evidence>
<reference evidence="3" key="1">
    <citation type="submission" date="2016-10" db="EMBL/GenBank/DDBJ databases">
        <authorList>
            <person name="Varghese N."/>
            <person name="Submissions S."/>
        </authorList>
    </citation>
    <scope>NUCLEOTIDE SEQUENCE [LARGE SCALE GENOMIC DNA]</scope>
    <source>
        <strain evidence="3">CGMCC 4.3568</strain>
    </source>
</reference>
<dbReference type="AlphaFoldDB" id="A0A1I1C327"/>
<dbReference type="Proteomes" id="UP000243799">
    <property type="component" value="Unassembled WGS sequence"/>
</dbReference>
<dbReference type="InterPro" id="IPR019734">
    <property type="entry name" value="TPR_rpt"/>
</dbReference>
<keyword evidence="1" id="KW-0802">TPR repeat</keyword>
<sequence length="408" mass="43478">MDEQDAIADLEQRLARYSPEHYPMQHATAQFHLGGLLTGAGRLHDAAVALAIASRLFDPERLPVEHAKALNALGAAHRLGGDLQRADAAFGRAAALFSDAGLSLERGAVLYNRGLVCRDRRDDAAAVGYFSQARDLLDPASAPAEAAAAARELGSSLLTTGQQDTAIEVLESALRLAADAGDHASRGATANLLGLCHLAADRPADAVEAFQDASASHPRSIRPGEYAMAKANLALGYEQLAAHEHAWLAAAQALGTPGSPEPVRVQAGELLARLGPREGALLAVLDLEPERRWPALVREDLARWVDADPVERRAAAGAWVDGQVRRRASAVELTEVWLGGLLELPPESMIAIVRATLEALAERDSGTSESFRAVVARAVVRFHVPQWMRLTETFNAVATELGQEASWA</sequence>
<evidence type="ECO:0000256" key="1">
    <source>
        <dbReference type="PROSITE-ProRule" id="PRU00339"/>
    </source>
</evidence>
<organism evidence="2 3">
    <name type="scientific">Amycolatopsis marina</name>
    <dbReference type="NCBI Taxonomy" id="490629"/>
    <lineage>
        <taxon>Bacteria</taxon>
        <taxon>Bacillati</taxon>
        <taxon>Actinomycetota</taxon>
        <taxon>Actinomycetes</taxon>
        <taxon>Pseudonocardiales</taxon>
        <taxon>Pseudonocardiaceae</taxon>
        <taxon>Amycolatopsis</taxon>
    </lineage>
</organism>
<gene>
    <name evidence="2" type="ORF">SAMN05216266_12095</name>
</gene>
<proteinExistence type="predicted"/>
<dbReference type="PROSITE" id="PS50005">
    <property type="entry name" value="TPR"/>
    <property type="match status" value="1"/>
</dbReference>
<dbReference type="Pfam" id="PF13424">
    <property type="entry name" value="TPR_12"/>
    <property type="match status" value="1"/>
</dbReference>
<dbReference type="EMBL" id="FOKG01000020">
    <property type="protein sequence ID" value="SFB57039.1"/>
    <property type="molecule type" value="Genomic_DNA"/>
</dbReference>
<dbReference type="SMART" id="SM00028">
    <property type="entry name" value="TPR"/>
    <property type="match status" value="4"/>
</dbReference>
<name>A0A1I1C327_9PSEU</name>
<feature type="repeat" description="TPR" evidence="1">
    <location>
        <begin position="147"/>
        <end position="180"/>
    </location>
</feature>
<dbReference type="OrthoDB" id="5185560at2"/>
<evidence type="ECO:0000313" key="3">
    <source>
        <dbReference type="Proteomes" id="UP000243799"/>
    </source>
</evidence>
<keyword evidence="3" id="KW-1185">Reference proteome</keyword>
<accession>A0A1I1C327</accession>
<dbReference type="RefSeq" id="WP_091677042.1">
    <property type="nucleotide sequence ID" value="NZ_FOKG01000020.1"/>
</dbReference>
<dbReference type="STRING" id="490629.SAMN05216266_12095"/>
<dbReference type="Gene3D" id="1.25.40.10">
    <property type="entry name" value="Tetratricopeptide repeat domain"/>
    <property type="match status" value="2"/>
</dbReference>
<protein>
    <submittedName>
        <fullName evidence="2">Tetratricopeptide repeat-containing protein</fullName>
    </submittedName>
</protein>
<dbReference type="SUPFAM" id="SSF48452">
    <property type="entry name" value="TPR-like"/>
    <property type="match status" value="1"/>
</dbReference>
<dbReference type="InterPro" id="IPR011990">
    <property type="entry name" value="TPR-like_helical_dom_sf"/>
</dbReference>